<gene>
    <name evidence="1" type="ORF">GRI72_02740</name>
</gene>
<organism evidence="1 2">
    <name type="scientific">Pelagerythrobacter marinus</name>
    <dbReference type="NCBI Taxonomy" id="538382"/>
    <lineage>
        <taxon>Bacteria</taxon>
        <taxon>Pseudomonadati</taxon>
        <taxon>Pseudomonadota</taxon>
        <taxon>Alphaproteobacteria</taxon>
        <taxon>Sphingomonadales</taxon>
        <taxon>Erythrobacteraceae</taxon>
        <taxon>Pelagerythrobacter</taxon>
    </lineage>
</organism>
<reference evidence="1 2" key="1">
    <citation type="submission" date="2019-12" db="EMBL/GenBank/DDBJ databases">
        <title>Genomic-based taxomic classification of the family Erythrobacteraceae.</title>
        <authorList>
            <person name="Xu L."/>
        </authorList>
    </citation>
    <scope>NUCLEOTIDE SEQUENCE [LARGE SCALE GENOMIC DNA]</scope>
    <source>
        <strain evidence="1 2">H32</strain>
    </source>
</reference>
<evidence type="ECO:0000313" key="1">
    <source>
        <dbReference type="EMBL" id="MXO67749.1"/>
    </source>
</evidence>
<dbReference type="Proteomes" id="UP000444401">
    <property type="component" value="Unassembled WGS sequence"/>
</dbReference>
<evidence type="ECO:0000313" key="2">
    <source>
        <dbReference type="Proteomes" id="UP000444401"/>
    </source>
</evidence>
<proteinExistence type="predicted"/>
<evidence type="ECO:0008006" key="3">
    <source>
        <dbReference type="Google" id="ProtNLM"/>
    </source>
</evidence>
<protein>
    <recommendedName>
        <fullName evidence="3">Terminase</fullName>
    </recommendedName>
</protein>
<dbReference type="RefSeq" id="WP_160732376.1">
    <property type="nucleotide sequence ID" value="NZ_WTYO01000001.1"/>
</dbReference>
<sequence length="105" mass="12115">MRNDQPISEQYRLAALDWCQVDSAARMLEEGKTTYLAQQIAQLGEMAHAKAERIVKSSPEWADYIKKMVNARSAANRAKVDLDYLKMRHMERTSEEANARSERKL</sequence>
<keyword evidence="2" id="KW-1185">Reference proteome</keyword>
<accession>A0ABW9USA1</accession>
<comment type="caution">
    <text evidence="1">The sequence shown here is derived from an EMBL/GenBank/DDBJ whole genome shotgun (WGS) entry which is preliminary data.</text>
</comment>
<dbReference type="EMBL" id="WTYO01000001">
    <property type="protein sequence ID" value="MXO67749.1"/>
    <property type="molecule type" value="Genomic_DNA"/>
</dbReference>
<name>A0ABW9USA1_9SPHN</name>